<dbReference type="PANTHER" id="PTHR43685:SF14">
    <property type="entry name" value="GLYCOSYLTRANSFERASE 2-LIKE DOMAIN-CONTAINING PROTEIN"/>
    <property type="match status" value="1"/>
</dbReference>
<dbReference type="AlphaFoldDB" id="A0A8T9SR79"/>
<organism evidence="2 3">
    <name type="scientific">Hymenobacter aerilatus</name>
    <dbReference type="NCBI Taxonomy" id="2932251"/>
    <lineage>
        <taxon>Bacteria</taxon>
        <taxon>Pseudomonadati</taxon>
        <taxon>Bacteroidota</taxon>
        <taxon>Cytophagia</taxon>
        <taxon>Cytophagales</taxon>
        <taxon>Hymenobacteraceae</taxon>
        <taxon>Hymenobacter</taxon>
    </lineage>
</organism>
<keyword evidence="2" id="KW-0808">Transferase</keyword>
<dbReference type="RefSeq" id="WP_245091720.1">
    <property type="nucleotide sequence ID" value="NZ_CP095053.1"/>
</dbReference>
<dbReference type="GO" id="GO:0016757">
    <property type="term" value="F:glycosyltransferase activity"/>
    <property type="evidence" value="ECO:0007669"/>
    <property type="project" value="UniProtKB-KW"/>
</dbReference>
<dbReference type="PANTHER" id="PTHR43685">
    <property type="entry name" value="GLYCOSYLTRANSFERASE"/>
    <property type="match status" value="1"/>
</dbReference>
<dbReference type="KEGG" id="haei:MUN82_15000"/>
<dbReference type="Gene3D" id="3.90.550.10">
    <property type="entry name" value="Spore Coat Polysaccharide Biosynthesis Protein SpsA, Chain A"/>
    <property type="match status" value="1"/>
</dbReference>
<dbReference type="EMBL" id="CP095053">
    <property type="protein sequence ID" value="UOR04247.1"/>
    <property type="molecule type" value="Genomic_DNA"/>
</dbReference>
<dbReference type="Pfam" id="PF00535">
    <property type="entry name" value="Glycos_transf_2"/>
    <property type="match status" value="1"/>
</dbReference>
<accession>A0A8T9SR79</accession>
<dbReference type="InterPro" id="IPR029044">
    <property type="entry name" value="Nucleotide-diphossugar_trans"/>
</dbReference>
<dbReference type="Proteomes" id="UP000829925">
    <property type="component" value="Chromosome"/>
</dbReference>
<sequence length="419" mass="45699">MASVLPSRFHAACEAAAAPLLSDSSLVVIPPRPELLCSVIIPAKDEAENLPATLAALAAQVDKQGKALSPYSYEVIVLANNCQDATAHVARQMALVYPQLVLHVVERTLPPAEANVGKARRLLMDEASRRLRSVGRQHGIIASTDADTRVTPTWLTDIAGEIAAGADAVGGRILTEASAQRNCPVRRYHLRDAAYRLLAAQLEHLIDPSPADAWPRHHQHFGASFALTVSAYEQVGGLPVVPYLEDEALYQALCYHDLRVRHSPDVRVITSARQEGRVAVGLSWQLREWAALSEQLREPLVASGPQLATQWQARRQLRQLWQTIKADGHITGAVLSPALHAVSGRVASVLGLTKQALRRAIEQAATFGALWQRVQQEQAARRQWVQRWPPVALSVAVAELRALLKQYTPLAAVESTLPA</sequence>
<evidence type="ECO:0000259" key="1">
    <source>
        <dbReference type="Pfam" id="PF00535"/>
    </source>
</evidence>
<evidence type="ECO:0000313" key="3">
    <source>
        <dbReference type="Proteomes" id="UP000829925"/>
    </source>
</evidence>
<proteinExistence type="predicted"/>
<reference evidence="2 3" key="1">
    <citation type="submission" date="2022-04" db="EMBL/GenBank/DDBJ databases">
        <title>Hymenobacter sp. isolated from the air.</title>
        <authorList>
            <person name="Won M."/>
            <person name="Lee C.-M."/>
            <person name="Woen H.-Y."/>
            <person name="Kwon S.-W."/>
        </authorList>
    </citation>
    <scope>NUCLEOTIDE SEQUENCE [LARGE SCALE GENOMIC DNA]</scope>
    <source>
        <strain evidence="3">5413 J-13</strain>
    </source>
</reference>
<dbReference type="InterPro" id="IPR001173">
    <property type="entry name" value="Glyco_trans_2-like"/>
</dbReference>
<feature type="domain" description="Glycosyltransferase 2-like" evidence="1">
    <location>
        <begin position="38"/>
        <end position="185"/>
    </location>
</feature>
<dbReference type="InterPro" id="IPR050834">
    <property type="entry name" value="Glycosyltransf_2"/>
</dbReference>
<dbReference type="SUPFAM" id="SSF53448">
    <property type="entry name" value="Nucleotide-diphospho-sugar transferases"/>
    <property type="match status" value="1"/>
</dbReference>
<keyword evidence="3" id="KW-1185">Reference proteome</keyword>
<keyword evidence="2" id="KW-0328">Glycosyltransferase</keyword>
<protein>
    <submittedName>
        <fullName evidence="2">Glycosyltransferase</fullName>
        <ecNumber evidence="2">2.4.-.-</ecNumber>
    </submittedName>
</protein>
<dbReference type="EC" id="2.4.-.-" evidence="2"/>
<gene>
    <name evidence="2" type="ORF">MUN82_15000</name>
</gene>
<evidence type="ECO:0000313" key="2">
    <source>
        <dbReference type="EMBL" id="UOR04247.1"/>
    </source>
</evidence>
<name>A0A8T9SR79_9BACT</name>